<dbReference type="STRING" id="1123303.GCA_000372425_00859"/>
<evidence type="ECO:0000313" key="4">
    <source>
        <dbReference type="Proteomes" id="UP000249495"/>
    </source>
</evidence>
<accession>A0A2X3WA74</accession>
<dbReference type="EMBL" id="LS483343">
    <property type="protein sequence ID" value="SQF40763.1"/>
    <property type="molecule type" value="Genomic_DNA"/>
</dbReference>
<dbReference type="RefSeq" id="WP_018030189.1">
    <property type="nucleotide sequence ID" value="NZ_LS483343.1"/>
</dbReference>
<feature type="binding site" evidence="2">
    <location>
        <begin position="7"/>
        <end position="14"/>
    </location>
    <ligand>
        <name>substrate</name>
    </ligand>
</feature>
<dbReference type="EC" id="3.1.3.73" evidence="3"/>
<dbReference type="PANTHER" id="PTHR48100">
    <property type="entry name" value="BROAD-SPECIFICITY PHOSPHATASE YOR283W-RELATED"/>
    <property type="match status" value="1"/>
</dbReference>
<dbReference type="InterPro" id="IPR050275">
    <property type="entry name" value="PGM_Phosphatase"/>
</dbReference>
<feature type="active site" description="Proton donor/acceptor" evidence="1">
    <location>
        <position position="84"/>
    </location>
</feature>
<feature type="active site" description="Tele-phosphohistidine intermediate" evidence="1">
    <location>
        <position position="8"/>
    </location>
</feature>
<dbReference type="GO" id="GO:0005737">
    <property type="term" value="C:cytoplasm"/>
    <property type="evidence" value="ECO:0007669"/>
    <property type="project" value="TreeGrafter"/>
</dbReference>
<evidence type="ECO:0000313" key="3">
    <source>
        <dbReference type="EMBL" id="SQF40763.1"/>
    </source>
</evidence>
<dbReference type="CDD" id="cd07067">
    <property type="entry name" value="HP_PGM_like"/>
    <property type="match status" value="1"/>
</dbReference>
<dbReference type="SUPFAM" id="SSF53254">
    <property type="entry name" value="Phosphoglycerate mutase-like"/>
    <property type="match status" value="1"/>
</dbReference>
<dbReference type="GO" id="GO:0043755">
    <property type="term" value="F:alpha-ribazole phosphatase activity"/>
    <property type="evidence" value="ECO:0007669"/>
    <property type="project" value="UniProtKB-EC"/>
</dbReference>
<dbReference type="PANTHER" id="PTHR48100:SF1">
    <property type="entry name" value="HISTIDINE PHOSPHATASE FAMILY PROTEIN-RELATED"/>
    <property type="match status" value="1"/>
</dbReference>
<dbReference type="OrthoDB" id="9782128at2"/>
<sequence>MKLYFVRHGKTEWNLEGRFQGANGDSPLLESSIKETEELGRYLKAIPFDAVYSSDLERAYRTADIIMNENDSPVQITCSKALREWDLGNLEGQKISLVCAIYPKQMEAFRHNLAQFNNSMFEAESVYQATQRILNFVKSLKDKKEENVLIVGHGATLTAAIQRLLGFESSQLRRGGGLDNSSLTILETDDFSHFNLLKWNDTSYQLTETNEPVTVP</sequence>
<dbReference type="Gene3D" id="3.40.50.1240">
    <property type="entry name" value="Phosphoglycerate mutase-like"/>
    <property type="match status" value="1"/>
</dbReference>
<dbReference type="SMART" id="SM00855">
    <property type="entry name" value="PGAM"/>
    <property type="match status" value="1"/>
</dbReference>
<protein>
    <submittedName>
        <fullName evidence="3">Phosphoglycerate mutase</fullName>
        <ecNumber evidence="3">3.1.3.73</ecNumber>
    </submittedName>
</protein>
<name>A0A2X3WA74_9STRE</name>
<feature type="binding site" evidence="2">
    <location>
        <position position="58"/>
    </location>
    <ligand>
        <name>substrate</name>
    </ligand>
</feature>
<evidence type="ECO:0000256" key="2">
    <source>
        <dbReference type="PIRSR" id="PIRSR613078-2"/>
    </source>
</evidence>
<keyword evidence="3" id="KW-0378">Hydrolase</keyword>
<dbReference type="AlphaFoldDB" id="A0A2X3WA74"/>
<dbReference type="KEGG" id="sfer:NCTC12278_01341"/>
<proteinExistence type="predicted"/>
<reference evidence="3 4" key="1">
    <citation type="submission" date="2018-06" db="EMBL/GenBank/DDBJ databases">
        <authorList>
            <consortium name="Pathogen Informatics"/>
            <person name="Doyle S."/>
        </authorList>
    </citation>
    <scope>NUCLEOTIDE SEQUENCE [LARGE SCALE GENOMIC DNA]</scope>
    <source>
        <strain evidence="3 4">NCTC12278</strain>
    </source>
</reference>
<dbReference type="InterPro" id="IPR029033">
    <property type="entry name" value="His_PPase_superfam"/>
</dbReference>
<keyword evidence="4" id="KW-1185">Reference proteome</keyword>
<dbReference type="Proteomes" id="UP000249495">
    <property type="component" value="Chromosome 1"/>
</dbReference>
<organism evidence="3 4">
    <name type="scientific">Streptococcus ferus</name>
    <dbReference type="NCBI Taxonomy" id="1345"/>
    <lineage>
        <taxon>Bacteria</taxon>
        <taxon>Bacillati</taxon>
        <taxon>Bacillota</taxon>
        <taxon>Bacilli</taxon>
        <taxon>Lactobacillales</taxon>
        <taxon>Streptococcaceae</taxon>
        <taxon>Streptococcus</taxon>
    </lineage>
</organism>
<evidence type="ECO:0000256" key="1">
    <source>
        <dbReference type="PIRSR" id="PIRSR613078-1"/>
    </source>
</evidence>
<dbReference type="Pfam" id="PF00300">
    <property type="entry name" value="His_Phos_1"/>
    <property type="match status" value="1"/>
</dbReference>
<gene>
    <name evidence="3" type="primary">cobC_2</name>
    <name evidence="3" type="ORF">NCTC12278_01341</name>
</gene>
<dbReference type="InterPro" id="IPR013078">
    <property type="entry name" value="His_Pase_superF_clade-1"/>
</dbReference>